<evidence type="ECO:0000256" key="9">
    <source>
        <dbReference type="ARBA" id="ARBA00048821"/>
    </source>
</evidence>
<evidence type="ECO:0000259" key="10">
    <source>
        <dbReference type="Pfam" id="PF00171"/>
    </source>
</evidence>
<dbReference type="InterPro" id="IPR016163">
    <property type="entry name" value="Ald_DH_C"/>
</dbReference>
<sequence>MRHALRGLSCFWSYKLVNSRYNTLEHYDRLILNTSDVSCQATTGPVLKVMSLLKMMNPVTARMYGGMVKRGLASAAPTTKLFINGQFVESKSDKFLDVHNPATNEVVTRVPCATAAEMEAAGSAAVEAFKTWSQTSVLTRQQLMFRYQELIKKNMAKVVEHCCSVTSLQLGETMPSISRDMDAISYRVPLGVCAGVAPFNFPAMIPLWMFPVAIVSGNTYVFKPSERVPGATMLLMKLLQEAGCPDGVVNVIHGQHEAVNFICDYPAIRAISFVGSDQAGRYIYERGSRNGKRVQSNMGAKNHGVIMPDANKDNTITQLVGAAFGAAGQRCMALSTAVFVGEARNWLPDLVAKAKALKVNAGHEPGADLGPVISPQAKNRIASLVQSGIDEGAECLLDGRDIKVPGYEHGNFIGPTILSDVKPNMKCYTEEIFGPVLVAVSVDTLDDAIELINSNPYGNGTAIFTTNGATARKFTNEIDVGQIGVNVPIPVPLPMFSFTGSRGSFLGDANFYGKSGLNFYTQWKTVTQMWRDSDATPTGTATAMPVMR</sequence>
<dbReference type="Gene3D" id="3.40.605.10">
    <property type="entry name" value="Aldehyde Dehydrogenase, Chain A, domain 1"/>
    <property type="match status" value="2"/>
</dbReference>
<dbReference type="NCBIfam" id="TIGR01722">
    <property type="entry name" value="MMSDH"/>
    <property type="match status" value="1"/>
</dbReference>
<gene>
    <name evidence="11" type="ORF">HAZT_HAZT003317</name>
</gene>
<dbReference type="GO" id="GO:0006574">
    <property type="term" value="P:L-valine catabolic process"/>
    <property type="evidence" value="ECO:0007669"/>
    <property type="project" value="TreeGrafter"/>
</dbReference>
<dbReference type="EC" id="1.2.1.27" evidence="2"/>
<organism evidence="11">
    <name type="scientific">Hyalella azteca</name>
    <name type="common">Amphipod</name>
    <dbReference type="NCBI Taxonomy" id="294128"/>
    <lineage>
        <taxon>Eukaryota</taxon>
        <taxon>Metazoa</taxon>
        <taxon>Ecdysozoa</taxon>
        <taxon>Arthropoda</taxon>
        <taxon>Crustacea</taxon>
        <taxon>Multicrustacea</taxon>
        <taxon>Malacostraca</taxon>
        <taxon>Eumalacostraca</taxon>
        <taxon>Peracarida</taxon>
        <taxon>Amphipoda</taxon>
        <taxon>Senticaudata</taxon>
        <taxon>Talitrida</taxon>
        <taxon>Talitroidea</taxon>
        <taxon>Hyalellidae</taxon>
        <taxon>Hyalella</taxon>
    </lineage>
</organism>
<dbReference type="GO" id="GO:0005739">
    <property type="term" value="C:mitochondrion"/>
    <property type="evidence" value="ECO:0007669"/>
    <property type="project" value="TreeGrafter"/>
</dbReference>
<dbReference type="GO" id="GO:0004491">
    <property type="term" value="F:methylmalonate-semialdehyde dehydrogenase (acylating, NAD) activity"/>
    <property type="evidence" value="ECO:0007669"/>
    <property type="project" value="UniProtKB-EC"/>
</dbReference>
<reference evidence="11" key="1">
    <citation type="submission" date="2014-08" db="EMBL/GenBank/DDBJ databases">
        <authorList>
            <person name="Murali S."/>
            <person name="Richards S."/>
            <person name="Bandaranaike D."/>
            <person name="Bellair M."/>
            <person name="Blankenburg K."/>
            <person name="Chao H."/>
            <person name="Dinh H."/>
            <person name="Doddapaneni H."/>
            <person name="Dugan-Rocha S."/>
            <person name="Elkadiri S."/>
            <person name="Gnanaolivu R."/>
            <person name="Hughes D."/>
            <person name="Lee S."/>
            <person name="Li M."/>
            <person name="Ming W."/>
            <person name="Munidasa M."/>
            <person name="Muniz J."/>
            <person name="Nguyen L."/>
            <person name="Osuji N."/>
            <person name="Pu L.-L."/>
            <person name="Puazo M."/>
            <person name="Skinner E."/>
            <person name="Qu C."/>
            <person name="Quiroz J."/>
            <person name="Raj R."/>
            <person name="Weissenberger G."/>
            <person name="Xin Y."/>
            <person name="Zou X."/>
            <person name="Han Y."/>
            <person name="Worley K."/>
            <person name="Muzny D."/>
            <person name="Gibbs R."/>
        </authorList>
    </citation>
    <scope>NUCLEOTIDE SEQUENCE</scope>
    <source>
        <strain evidence="11">HAZT.00-mixed</strain>
        <tissue evidence="11">Whole organism</tissue>
    </source>
</reference>
<protein>
    <recommendedName>
        <fullName evidence="6">Probable methylmalonate-semialdehyde/malonate-semialdehyde dehydrogenase [acylating], mitochondrial</fullName>
        <ecNumber evidence="2">1.2.1.27</ecNumber>
    </recommendedName>
    <alternativeName>
        <fullName evidence="7">Malonate-semialdehyde dehydrogenase [acylating]</fullName>
    </alternativeName>
</protein>
<evidence type="ECO:0000256" key="2">
    <source>
        <dbReference type="ARBA" id="ARBA00013048"/>
    </source>
</evidence>
<reference evidence="11" key="2">
    <citation type="journal article" date="2018" name="Environ. Sci. Technol.">
        <title>The Toxicogenome of Hyalella azteca: A Model for Sediment Ecotoxicology and Evolutionary Toxicology.</title>
        <authorList>
            <person name="Poynton H.C."/>
            <person name="Hasenbein S."/>
            <person name="Benoit J.B."/>
            <person name="Sepulveda M.S."/>
            <person name="Poelchau M.F."/>
            <person name="Hughes D.S.T."/>
            <person name="Murali S.C."/>
            <person name="Chen S."/>
            <person name="Glastad K.M."/>
            <person name="Goodisman M.A.D."/>
            <person name="Werren J.H."/>
            <person name="Vineis J.H."/>
            <person name="Bowen J.L."/>
            <person name="Friedrich M."/>
            <person name="Jones J."/>
            <person name="Robertson H.M."/>
            <person name="Feyereisen R."/>
            <person name="Mechler-Hickson A."/>
            <person name="Mathers N."/>
            <person name="Lee C.E."/>
            <person name="Colbourne J.K."/>
            <person name="Biales A."/>
            <person name="Johnston J.S."/>
            <person name="Wellborn G.A."/>
            <person name="Rosendale A.J."/>
            <person name="Cridge A.G."/>
            <person name="Munoz-Torres M.C."/>
            <person name="Bain P.A."/>
            <person name="Manny A.R."/>
            <person name="Major K.M."/>
            <person name="Lambert F.N."/>
            <person name="Vulpe C.D."/>
            <person name="Tuck P."/>
            <person name="Blalock B.J."/>
            <person name="Lin Y.Y."/>
            <person name="Smith M.E."/>
            <person name="Ochoa-Acuna H."/>
            <person name="Chen M.M."/>
            <person name="Childers C.P."/>
            <person name="Qu J."/>
            <person name="Dugan S."/>
            <person name="Lee S.L."/>
            <person name="Chao H."/>
            <person name="Dinh H."/>
            <person name="Han Y."/>
            <person name="Doddapaneni H."/>
            <person name="Worley K.C."/>
            <person name="Muzny D.M."/>
            <person name="Gibbs R.A."/>
            <person name="Richards S."/>
        </authorList>
    </citation>
    <scope>NUCLEOTIDE SEQUENCE</scope>
    <source>
        <strain evidence="11">HAZT.00-mixed</strain>
        <tissue evidence="11">Whole organism</tissue>
    </source>
</reference>
<dbReference type="CDD" id="cd07085">
    <property type="entry name" value="ALDH_F6_MMSDH"/>
    <property type="match status" value="1"/>
</dbReference>
<dbReference type="InterPro" id="IPR015590">
    <property type="entry name" value="Aldehyde_DH_dom"/>
</dbReference>
<comment type="function">
    <text evidence="5">Probable malonate and methylmalonate semialdehyde dehydrogenase involved in the catabolism of valine, thymine, and compounds catabolized by way of beta-alanine, including uracil and cytidine.</text>
</comment>
<comment type="catalytic activity">
    <reaction evidence="8">
        <text>2-methyl-3-oxopropanoate + NAD(+) + CoA + H2O = propanoyl-CoA + hydrogencarbonate + NADH + H(+)</text>
        <dbReference type="Rhea" id="RHEA:20804"/>
        <dbReference type="ChEBI" id="CHEBI:15377"/>
        <dbReference type="ChEBI" id="CHEBI:15378"/>
        <dbReference type="ChEBI" id="CHEBI:17544"/>
        <dbReference type="ChEBI" id="CHEBI:57287"/>
        <dbReference type="ChEBI" id="CHEBI:57392"/>
        <dbReference type="ChEBI" id="CHEBI:57540"/>
        <dbReference type="ChEBI" id="CHEBI:57700"/>
        <dbReference type="ChEBI" id="CHEBI:57945"/>
        <dbReference type="EC" id="1.2.1.27"/>
    </reaction>
    <physiologicalReaction direction="left-to-right" evidence="8">
        <dbReference type="Rhea" id="RHEA:20805"/>
    </physiologicalReaction>
</comment>
<evidence type="ECO:0000256" key="6">
    <source>
        <dbReference type="ARBA" id="ARBA00039517"/>
    </source>
</evidence>
<evidence type="ECO:0000256" key="4">
    <source>
        <dbReference type="ARBA" id="ARBA00023027"/>
    </source>
</evidence>
<dbReference type="Proteomes" id="UP000711488">
    <property type="component" value="Unassembled WGS sequence"/>
</dbReference>
<accession>A0A6A0GVS7</accession>
<dbReference type="SUPFAM" id="SSF53720">
    <property type="entry name" value="ALDH-like"/>
    <property type="match status" value="1"/>
</dbReference>
<comment type="catalytic activity">
    <reaction evidence="9">
        <text>3-oxopropanoate + NAD(+) + CoA + H2O = hydrogencarbonate + acetyl-CoA + NADH + H(+)</text>
        <dbReference type="Rhea" id="RHEA:76615"/>
        <dbReference type="ChEBI" id="CHEBI:15377"/>
        <dbReference type="ChEBI" id="CHEBI:15378"/>
        <dbReference type="ChEBI" id="CHEBI:17544"/>
        <dbReference type="ChEBI" id="CHEBI:33190"/>
        <dbReference type="ChEBI" id="CHEBI:57287"/>
        <dbReference type="ChEBI" id="CHEBI:57288"/>
        <dbReference type="ChEBI" id="CHEBI:57540"/>
        <dbReference type="ChEBI" id="CHEBI:57945"/>
        <dbReference type="EC" id="1.2.1.27"/>
    </reaction>
    <physiologicalReaction direction="left-to-right" evidence="9">
        <dbReference type="Rhea" id="RHEA:76616"/>
    </physiologicalReaction>
</comment>
<comment type="caution">
    <text evidence="11">The sequence shown here is derived from an EMBL/GenBank/DDBJ whole genome shotgun (WGS) entry which is preliminary data.</text>
</comment>
<dbReference type="GO" id="GO:0006210">
    <property type="term" value="P:thymine catabolic process"/>
    <property type="evidence" value="ECO:0007669"/>
    <property type="project" value="TreeGrafter"/>
</dbReference>
<evidence type="ECO:0000313" key="11">
    <source>
        <dbReference type="EMBL" id="KAA0189963.1"/>
    </source>
</evidence>
<reference evidence="11" key="3">
    <citation type="submission" date="2019-06" db="EMBL/GenBank/DDBJ databases">
        <authorList>
            <person name="Poynton C."/>
            <person name="Hasenbein S."/>
            <person name="Benoit J.B."/>
            <person name="Sepulveda M.S."/>
            <person name="Poelchau M.F."/>
            <person name="Murali S.C."/>
            <person name="Chen S."/>
            <person name="Glastad K.M."/>
            <person name="Werren J.H."/>
            <person name="Vineis J.H."/>
            <person name="Bowen J.L."/>
            <person name="Friedrich M."/>
            <person name="Jones J."/>
            <person name="Robertson H.M."/>
            <person name="Feyereisen R."/>
            <person name="Mechler-Hickson A."/>
            <person name="Mathers N."/>
            <person name="Lee C.E."/>
            <person name="Colbourne J.K."/>
            <person name="Biales A."/>
            <person name="Johnston J.S."/>
            <person name="Wellborn G.A."/>
            <person name="Rosendale A.J."/>
            <person name="Cridge A.G."/>
            <person name="Munoz-Torres M.C."/>
            <person name="Bain P.A."/>
            <person name="Manny A.R."/>
            <person name="Major K.M."/>
            <person name="Lambert F.N."/>
            <person name="Vulpe C.D."/>
            <person name="Tuck P."/>
            <person name="Blalock B.J."/>
            <person name="Lin Y.-Y."/>
            <person name="Smith M.E."/>
            <person name="Ochoa-Acuna H."/>
            <person name="Chen M.-J.M."/>
            <person name="Childers C.P."/>
            <person name="Qu J."/>
            <person name="Dugan S."/>
            <person name="Lee S.L."/>
            <person name="Chao H."/>
            <person name="Dinh H."/>
            <person name="Han Y."/>
            <person name="Doddapaneni H."/>
            <person name="Worley K.C."/>
            <person name="Muzny D.M."/>
            <person name="Gibbs R.A."/>
            <person name="Richards S."/>
        </authorList>
    </citation>
    <scope>NUCLEOTIDE SEQUENCE</scope>
    <source>
        <strain evidence="11">HAZT.00-mixed</strain>
        <tissue evidence="11">Whole organism</tissue>
    </source>
</reference>
<evidence type="ECO:0000256" key="7">
    <source>
        <dbReference type="ARBA" id="ARBA00042419"/>
    </source>
</evidence>
<dbReference type="AlphaFoldDB" id="A0A6A0GVS7"/>
<evidence type="ECO:0000256" key="5">
    <source>
        <dbReference type="ARBA" id="ARBA00037458"/>
    </source>
</evidence>
<dbReference type="PANTHER" id="PTHR43866:SF3">
    <property type="entry name" value="METHYLMALONATE-SEMIALDEHYDE DEHYDROGENASE [ACYLATING], MITOCHONDRIAL"/>
    <property type="match status" value="1"/>
</dbReference>
<dbReference type="FunFam" id="3.40.309.10:FF:000002">
    <property type="entry name" value="Methylmalonate-semialdehyde dehydrogenase (Acylating)"/>
    <property type="match status" value="1"/>
</dbReference>
<proteinExistence type="inferred from homology"/>
<dbReference type="EMBL" id="JQDR03013234">
    <property type="protein sequence ID" value="KAA0189963.1"/>
    <property type="molecule type" value="Genomic_DNA"/>
</dbReference>
<evidence type="ECO:0000256" key="3">
    <source>
        <dbReference type="ARBA" id="ARBA00023002"/>
    </source>
</evidence>
<dbReference type="InterPro" id="IPR016161">
    <property type="entry name" value="Ald_DH/histidinol_DH"/>
</dbReference>
<dbReference type="OrthoDB" id="310895at2759"/>
<feature type="domain" description="Aldehyde dehydrogenase" evidence="10">
    <location>
        <begin position="155"/>
        <end position="526"/>
    </location>
</feature>
<dbReference type="PROSITE" id="PS00070">
    <property type="entry name" value="ALDEHYDE_DEHYDR_CYS"/>
    <property type="match status" value="1"/>
</dbReference>
<evidence type="ECO:0000256" key="8">
    <source>
        <dbReference type="ARBA" id="ARBA00047644"/>
    </source>
</evidence>
<dbReference type="PANTHER" id="PTHR43866">
    <property type="entry name" value="MALONATE-SEMIALDEHYDE DEHYDROGENASE"/>
    <property type="match status" value="1"/>
</dbReference>
<keyword evidence="4" id="KW-0520">NAD</keyword>
<dbReference type="InterPro" id="IPR016160">
    <property type="entry name" value="Ald_DH_CS_CYS"/>
</dbReference>
<name>A0A6A0GVS7_HYAAZ</name>
<dbReference type="InterPro" id="IPR016162">
    <property type="entry name" value="Ald_DH_N"/>
</dbReference>
<dbReference type="InterPro" id="IPR010061">
    <property type="entry name" value="MeMal-semiAld_DH"/>
</dbReference>
<keyword evidence="3" id="KW-0560">Oxidoreductase</keyword>
<comment type="similarity">
    <text evidence="1">Belongs to the aldehyde dehydrogenase family.</text>
</comment>
<evidence type="ECO:0000256" key="1">
    <source>
        <dbReference type="ARBA" id="ARBA00009986"/>
    </source>
</evidence>
<dbReference type="Pfam" id="PF00171">
    <property type="entry name" value="Aldedh"/>
    <property type="match status" value="1"/>
</dbReference>
<dbReference type="Gene3D" id="3.40.309.10">
    <property type="entry name" value="Aldehyde Dehydrogenase, Chain A, domain 2"/>
    <property type="match status" value="1"/>
</dbReference>